<gene>
    <name evidence="1" type="ORF">F5876DRAFT_74656</name>
</gene>
<name>A0ACC1U7K7_9AGAR</name>
<accession>A0ACC1U7K7</accession>
<keyword evidence="1" id="KW-0645">Protease</keyword>
<sequence length="287" mass="30481">MKLIVLEHLVMMLGPLMKPSTILVSTSLCILSSLALSLPPRNLSDNISRTLLRRSNPSSHHDVPHLESSNATNTTIQFSGNWSGAVLVSPPAGEIFTNAVGTFTVPSLPSGGNGAAAAWVGIDGDTFATAILQAGVFFSISEDTVEYGAWYEWWPNFATDIDADDFPISAGDVITVNIEATSRSEGTVNLINESSGVGFAINLTSPTKLSFLGGQNAEWIVEDYTQNGGLVPLVNWGTVTFLNASASTSANKKLGVEDAPVFEIEQFNDIFTSVIVNSDSSLSISYT</sequence>
<dbReference type="EMBL" id="MU795017">
    <property type="protein sequence ID" value="KAJ3812654.1"/>
    <property type="molecule type" value="Genomic_DNA"/>
</dbReference>
<proteinExistence type="predicted"/>
<evidence type="ECO:0000313" key="2">
    <source>
        <dbReference type="Proteomes" id="UP001163835"/>
    </source>
</evidence>
<evidence type="ECO:0000313" key="1">
    <source>
        <dbReference type="EMBL" id="KAJ3812654.1"/>
    </source>
</evidence>
<organism evidence="1 2">
    <name type="scientific">Lentinula aff. lateritia</name>
    <dbReference type="NCBI Taxonomy" id="2804960"/>
    <lineage>
        <taxon>Eukaryota</taxon>
        <taxon>Fungi</taxon>
        <taxon>Dikarya</taxon>
        <taxon>Basidiomycota</taxon>
        <taxon>Agaricomycotina</taxon>
        <taxon>Agaricomycetes</taxon>
        <taxon>Agaricomycetidae</taxon>
        <taxon>Agaricales</taxon>
        <taxon>Marasmiineae</taxon>
        <taxon>Omphalotaceae</taxon>
        <taxon>Lentinula</taxon>
    </lineage>
</organism>
<comment type="caution">
    <text evidence="1">The sequence shown here is derived from an EMBL/GenBank/DDBJ whole genome shotgun (WGS) entry which is preliminary data.</text>
</comment>
<dbReference type="Proteomes" id="UP001163835">
    <property type="component" value="Unassembled WGS sequence"/>
</dbReference>
<protein>
    <submittedName>
        <fullName evidence="1">Acid protease</fullName>
    </submittedName>
</protein>
<keyword evidence="2" id="KW-1185">Reference proteome</keyword>
<keyword evidence="1" id="KW-0378">Hydrolase</keyword>
<reference evidence="1" key="1">
    <citation type="submission" date="2022-09" db="EMBL/GenBank/DDBJ databases">
        <title>A Global Phylogenomic Analysis of the Shiitake Genus Lentinula.</title>
        <authorList>
            <consortium name="DOE Joint Genome Institute"/>
            <person name="Sierra-Patev S."/>
            <person name="Min B."/>
            <person name="Naranjo-Ortiz M."/>
            <person name="Looney B."/>
            <person name="Konkel Z."/>
            <person name="Slot J.C."/>
            <person name="Sakamoto Y."/>
            <person name="Steenwyk J.L."/>
            <person name="Rokas A."/>
            <person name="Carro J."/>
            <person name="Camarero S."/>
            <person name="Ferreira P."/>
            <person name="Molpeceres G."/>
            <person name="Ruiz-Duenas F.J."/>
            <person name="Serrano A."/>
            <person name="Henrissat B."/>
            <person name="Drula E."/>
            <person name="Hughes K.W."/>
            <person name="Mata J.L."/>
            <person name="Ishikawa N.K."/>
            <person name="Vargas-Isla R."/>
            <person name="Ushijima S."/>
            <person name="Smith C.A."/>
            <person name="Ahrendt S."/>
            <person name="Andreopoulos W."/>
            <person name="He G."/>
            <person name="Labutti K."/>
            <person name="Lipzen A."/>
            <person name="Ng V."/>
            <person name="Riley R."/>
            <person name="Sandor L."/>
            <person name="Barry K."/>
            <person name="Martinez A.T."/>
            <person name="Xiao Y."/>
            <person name="Gibbons J.G."/>
            <person name="Terashima K."/>
            <person name="Grigoriev I.V."/>
            <person name="Hibbett D.S."/>
        </authorList>
    </citation>
    <scope>NUCLEOTIDE SEQUENCE</scope>
    <source>
        <strain evidence="1">TMI1499</strain>
    </source>
</reference>